<evidence type="ECO:0000256" key="3">
    <source>
        <dbReference type="ARBA" id="ARBA00022741"/>
    </source>
</evidence>
<feature type="non-terminal residue" evidence="6">
    <location>
        <position position="1"/>
    </location>
</feature>
<dbReference type="PANTHER" id="PTHR45832:SF22">
    <property type="entry name" value="SERINE_THREONINE-PROTEIN KINASE SAMKA-RELATED"/>
    <property type="match status" value="1"/>
</dbReference>
<proteinExistence type="inferred from homology"/>
<comment type="caution">
    <text evidence="6">The sequence shown here is derived from an EMBL/GenBank/DDBJ whole genome shotgun (WGS) entry which is preliminary data.</text>
</comment>
<dbReference type="Proteomes" id="UP000534930">
    <property type="component" value="Unassembled WGS sequence"/>
</dbReference>
<evidence type="ECO:0000256" key="1">
    <source>
        <dbReference type="ARBA" id="ARBA00008874"/>
    </source>
</evidence>
<organism evidence="6 7">
    <name type="scientific">Myiagra hebetior</name>
    <dbReference type="NCBI Taxonomy" id="381031"/>
    <lineage>
        <taxon>Eukaryota</taxon>
        <taxon>Metazoa</taxon>
        <taxon>Chordata</taxon>
        <taxon>Craniata</taxon>
        <taxon>Vertebrata</taxon>
        <taxon>Euteleostomi</taxon>
        <taxon>Archelosauria</taxon>
        <taxon>Archosauria</taxon>
        <taxon>Dinosauria</taxon>
        <taxon>Saurischia</taxon>
        <taxon>Theropoda</taxon>
        <taxon>Coelurosauria</taxon>
        <taxon>Aves</taxon>
        <taxon>Neognathae</taxon>
        <taxon>Neoaves</taxon>
        <taxon>Telluraves</taxon>
        <taxon>Australaves</taxon>
        <taxon>Passeriformes</taxon>
        <taxon>Corvoidea</taxon>
        <taxon>Monarchidae</taxon>
        <taxon>Myiagra</taxon>
    </lineage>
</organism>
<dbReference type="PROSITE" id="PS50011">
    <property type="entry name" value="PROTEIN_KINASE_DOM"/>
    <property type="match status" value="1"/>
</dbReference>
<evidence type="ECO:0000256" key="4">
    <source>
        <dbReference type="ARBA" id="ARBA00022840"/>
    </source>
</evidence>
<dbReference type="Gene3D" id="3.30.200.20">
    <property type="entry name" value="Phosphorylase Kinase, domain 1"/>
    <property type="match status" value="1"/>
</dbReference>
<dbReference type="InterPro" id="IPR000719">
    <property type="entry name" value="Prot_kinase_dom"/>
</dbReference>
<dbReference type="GO" id="GO:0005524">
    <property type="term" value="F:ATP binding"/>
    <property type="evidence" value="ECO:0007669"/>
    <property type="project" value="UniProtKB-KW"/>
</dbReference>
<dbReference type="EC" id="2.7.11.1" evidence="2"/>
<dbReference type="InterPro" id="IPR051931">
    <property type="entry name" value="PAK3-like"/>
</dbReference>
<keyword evidence="4" id="KW-0067">ATP-binding</keyword>
<evidence type="ECO:0000256" key="2">
    <source>
        <dbReference type="ARBA" id="ARBA00012513"/>
    </source>
</evidence>
<keyword evidence="7" id="KW-1185">Reference proteome</keyword>
<dbReference type="GO" id="GO:0004674">
    <property type="term" value="F:protein serine/threonine kinase activity"/>
    <property type="evidence" value="ECO:0007669"/>
    <property type="project" value="UniProtKB-EC"/>
</dbReference>
<dbReference type="InterPro" id="IPR011009">
    <property type="entry name" value="Kinase-like_dom_sf"/>
</dbReference>
<gene>
    <name evidence="6" type="primary">Pak1_0</name>
    <name evidence="6" type="ORF">MYIHEB_R09965</name>
</gene>
<keyword evidence="6" id="KW-0418">Kinase</keyword>
<evidence type="ECO:0000313" key="7">
    <source>
        <dbReference type="Proteomes" id="UP000534930"/>
    </source>
</evidence>
<dbReference type="EMBL" id="VWZQ01005811">
    <property type="protein sequence ID" value="NXH29283.1"/>
    <property type="molecule type" value="Genomic_DNA"/>
</dbReference>
<keyword evidence="6" id="KW-0808">Transferase</keyword>
<dbReference type="SUPFAM" id="SSF56112">
    <property type="entry name" value="Protein kinase-like (PK-like)"/>
    <property type="match status" value="1"/>
</dbReference>
<feature type="non-terminal residue" evidence="6">
    <location>
        <position position="78"/>
    </location>
</feature>
<keyword evidence="3" id="KW-0547">Nucleotide-binding</keyword>
<accession>A0A7K9IT75</accession>
<evidence type="ECO:0000259" key="5">
    <source>
        <dbReference type="PROSITE" id="PS50011"/>
    </source>
</evidence>
<comment type="similarity">
    <text evidence="1">Belongs to the protein kinase superfamily. STE Ser/Thr protein kinase family. STE20 subfamily.</text>
</comment>
<dbReference type="PANTHER" id="PTHR45832">
    <property type="entry name" value="SERINE/THREONINE-PROTEIN KINASE SAMKA-RELATED-RELATED"/>
    <property type="match status" value="1"/>
</dbReference>
<protein>
    <recommendedName>
        <fullName evidence="2">non-specific serine/threonine protein kinase</fullName>
        <ecNumber evidence="2">2.7.11.1</ecNumber>
    </recommendedName>
</protein>
<dbReference type="Pfam" id="PF00069">
    <property type="entry name" value="Pkinase"/>
    <property type="match status" value="1"/>
</dbReference>
<dbReference type="AlphaFoldDB" id="A0A7K9IT75"/>
<evidence type="ECO:0000313" key="6">
    <source>
        <dbReference type="EMBL" id="NXH29283.1"/>
    </source>
</evidence>
<feature type="domain" description="Protein kinase" evidence="5">
    <location>
        <begin position="1"/>
        <end position="78"/>
    </location>
</feature>
<sequence length="78" mass="8934">QVAIKKISLLRESSNELCVNEIQVMRDNKNTNLVSYVDSYLVDEELWLVMEYMDGGSLQDIIRETHMAEGEIAAVSRE</sequence>
<reference evidence="6 7" key="1">
    <citation type="submission" date="2019-09" db="EMBL/GenBank/DDBJ databases">
        <title>Bird 10,000 Genomes (B10K) Project - Family phase.</title>
        <authorList>
            <person name="Zhang G."/>
        </authorList>
    </citation>
    <scope>NUCLEOTIDE SEQUENCE [LARGE SCALE GENOMIC DNA]</scope>
    <source>
        <strain evidence="6">B10K-DU-001-33</strain>
        <tissue evidence="6">Muscle</tissue>
    </source>
</reference>
<name>A0A7K9IT75_9CORV</name>